<name>A0A6J4K2M6_9CHLR</name>
<organism evidence="3">
    <name type="scientific">uncultured Chloroflexota bacterium</name>
    <dbReference type="NCBI Taxonomy" id="166587"/>
    <lineage>
        <taxon>Bacteria</taxon>
        <taxon>Bacillati</taxon>
        <taxon>Chloroflexota</taxon>
        <taxon>environmental samples</taxon>
    </lineage>
</organism>
<gene>
    <name evidence="3" type="ORF">AVDCRST_MAG77-5018</name>
</gene>
<dbReference type="InterPro" id="IPR055170">
    <property type="entry name" value="GFO_IDH_MocA-like_dom"/>
</dbReference>
<dbReference type="Pfam" id="PF01408">
    <property type="entry name" value="GFO_IDH_MocA"/>
    <property type="match status" value="1"/>
</dbReference>
<feature type="domain" description="GFO/IDH/MocA-like oxidoreductase" evidence="2">
    <location>
        <begin position="134"/>
        <end position="246"/>
    </location>
</feature>
<dbReference type="SUPFAM" id="SSF55347">
    <property type="entry name" value="Glyceraldehyde-3-phosphate dehydrogenase-like, C-terminal domain"/>
    <property type="match status" value="1"/>
</dbReference>
<accession>A0A6J4K2M6</accession>
<dbReference type="Gene3D" id="3.40.50.720">
    <property type="entry name" value="NAD(P)-binding Rossmann-like Domain"/>
    <property type="match status" value="1"/>
</dbReference>
<dbReference type="PANTHER" id="PTHR43377">
    <property type="entry name" value="BILIVERDIN REDUCTASE A"/>
    <property type="match status" value="1"/>
</dbReference>
<dbReference type="Gene3D" id="3.30.360.10">
    <property type="entry name" value="Dihydrodipicolinate Reductase, domain 2"/>
    <property type="match status" value="1"/>
</dbReference>
<dbReference type="EC" id="1.1.1.18" evidence="3"/>
<protein>
    <submittedName>
        <fullName evidence="3">Myo-inositol 2-dehydrogenase 1</fullName>
        <ecNumber evidence="3">1.1.1.18</ecNumber>
    </submittedName>
</protein>
<dbReference type="InterPro" id="IPR000683">
    <property type="entry name" value="Gfo/Idh/MocA-like_OxRdtase_N"/>
</dbReference>
<dbReference type="SUPFAM" id="SSF51735">
    <property type="entry name" value="NAD(P)-binding Rossmann-fold domains"/>
    <property type="match status" value="1"/>
</dbReference>
<dbReference type="PANTHER" id="PTHR43377:SF1">
    <property type="entry name" value="BILIVERDIN REDUCTASE A"/>
    <property type="match status" value="1"/>
</dbReference>
<evidence type="ECO:0000313" key="3">
    <source>
        <dbReference type="EMBL" id="CAA9294096.1"/>
    </source>
</evidence>
<reference evidence="3" key="1">
    <citation type="submission" date="2020-02" db="EMBL/GenBank/DDBJ databases">
        <authorList>
            <person name="Meier V. D."/>
        </authorList>
    </citation>
    <scope>NUCLEOTIDE SEQUENCE</scope>
    <source>
        <strain evidence="3">AVDCRST_MAG77</strain>
    </source>
</reference>
<dbReference type="InterPro" id="IPR051450">
    <property type="entry name" value="Gfo/Idh/MocA_Oxidoreductases"/>
</dbReference>
<dbReference type="InterPro" id="IPR036291">
    <property type="entry name" value="NAD(P)-bd_dom_sf"/>
</dbReference>
<dbReference type="EMBL" id="CADCTC010000262">
    <property type="protein sequence ID" value="CAA9294096.1"/>
    <property type="molecule type" value="Genomic_DNA"/>
</dbReference>
<keyword evidence="3" id="KW-0560">Oxidoreductase</keyword>
<proteinExistence type="predicted"/>
<dbReference type="AlphaFoldDB" id="A0A6J4K2M6"/>
<evidence type="ECO:0000259" key="2">
    <source>
        <dbReference type="Pfam" id="PF22725"/>
    </source>
</evidence>
<dbReference type="GO" id="GO:0050112">
    <property type="term" value="F:inositol 2-dehydrogenase (NAD+) activity"/>
    <property type="evidence" value="ECO:0007669"/>
    <property type="project" value="UniProtKB-EC"/>
</dbReference>
<dbReference type="Pfam" id="PF22725">
    <property type="entry name" value="GFO_IDH_MocA_C3"/>
    <property type="match status" value="1"/>
</dbReference>
<sequence>MPIRTAVIGAGNIGKTHGRVYKANPLAELVAICDMDRTRADAAAQELGVTAYYDVQELLRAGEIDMVSVATAGVENGSHHYEPAMQVLAAGKHLLVEKPISNNLAQAKEMVAEAKRRGVCMAVDLNHRFTPATQLAKQKITSGELGEVLFVNMNLWIRNPKDEPPYFHLRALHSHSVDVMRHMAGDVAKVQAFFSKGPGRNSWSNASINMQFTSGALGHLTGSYDMHGPDRHSIERTEVGGTKGRVVIDNSTVDFSWFPHNSKESTHVHNAGGMISFNETFGTRLGRWLEQLSEGVAPEQIEGSGEEGLKALAVQEAAIRSHETGQVIDVAELLA</sequence>
<feature type="domain" description="Gfo/Idh/MocA-like oxidoreductase N-terminal" evidence="1">
    <location>
        <begin position="3"/>
        <end position="124"/>
    </location>
</feature>
<evidence type="ECO:0000259" key="1">
    <source>
        <dbReference type="Pfam" id="PF01408"/>
    </source>
</evidence>
<dbReference type="GO" id="GO:0000166">
    <property type="term" value="F:nucleotide binding"/>
    <property type="evidence" value="ECO:0007669"/>
    <property type="project" value="InterPro"/>
</dbReference>